<dbReference type="EMBL" id="PYBV01000028">
    <property type="protein sequence ID" value="PYC67263.1"/>
    <property type="molecule type" value="Genomic_DNA"/>
</dbReference>
<dbReference type="Proteomes" id="UP000248333">
    <property type="component" value="Unassembled WGS sequence"/>
</dbReference>
<sequence length="232" mass="25249">MAPPLVGGLTPATNTIAPIRHPLPNFFGEFSGRGWDAWPLRSLGAWKLARTTLVGVPAEGLPLPPAFEAVAAWAGTGRVVRATELDVAMRRLPEPQKAVLISSGVPLIDDLVGTVSFHAEPTMYRLANSDDPRWMYGAAPETGEVHIWSPDGSAGFVNSTVIHWLCSLHLVGSWLTSSTVIDRWDEDGQAEEQALAENADLLTRIRDLDPPAFGNGAHTTHFWPGVLDRWLY</sequence>
<dbReference type="AlphaFoldDB" id="A0A318NFF3"/>
<keyword evidence="2" id="KW-1185">Reference proteome</keyword>
<evidence type="ECO:0000313" key="1">
    <source>
        <dbReference type="EMBL" id="PYC67263.1"/>
    </source>
</evidence>
<comment type="caution">
    <text evidence="1">The sequence shown here is derived from an EMBL/GenBank/DDBJ whole genome shotgun (WGS) entry which is preliminary data.</text>
</comment>
<dbReference type="OrthoDB" id="3473576at2"/>
<protein>
    <recommendedName>
        <fullName evidence="3">SUKH-4 immunity protein</fullName>
    </recommendedName>
</protein>
<accession>A0A318NFF3</accession>
<evidence type="ECO:0008006" key="3">
    <source>
        <dbReference type="Google" id="ProtNLM"/>
    </source>
</evidence>
<dbReference type="InterPro" id="IPR025851">
    <property type="entry name" value="SUKH-4"/>
</dbReference>
<name>A0A318NFF3_9ACTN</name>
<dbReference type="Pfam" id="PF14435">
    <property type="entry name" value="SUKH-4"/>
    <property type="match status" value="1"/>
</dbReference>
<evidence type="ECO:0000313" key="2">
    <source>
        <dbReference type="Proteomes" id="UP000248333"/>
    </source>
</evidence>
<reference evidence="1 2" key="1">
    <citation type="submission" date="2018-03" db="EMBL/GenBank/DDBJ databases">
        <title>Bioinformatic expansion and discovery of thiopeptide antibiotics.</title>
        <authorList>
            <person name="Schwalen C.J."/>
            <person name="Hudson G.A."/>
            <person name="Mitchell D.A."/>
        </authorList>
    </citation>
    <scope>NUCLEOTIDE SEQUENCE [LARGE SCALE GENOMIC DNA]</scope>
    <source>
        <strain evidence="1 2">NRRL 8041</strain>
    </source>
</reference>
<proteinExistence type="predicted"/>
<gene>
    <name evidence="1" type="ORF">C7C45_22640</name>
</gene>
<organism evidence="1 2">
    <name type="scientific">Micromonospora arborensis</name>
    <dbReference type="NCBI Taxonomy" id="2116518"/>
    <lineage>
        <taxon>Bacteria</taxon>
        <taxon>Bacillati</taxon>
        <taxon>Actinomycetota</taxon>
        <taxon>Actinomycetes</taxon>
        <taxon>Micromonosporales</taxon>
        <taxon>Micromonosporaceae</taxon>
        <taxon>Micromonospora</taxon>
    </lineage>
</organism>